<protein>
    <submittedName>
        <fullName evidence="1">Uncharacterized protein</fullName>
    </submittedName>
</protein>
<dbReference type="AlphaFoldDB" id="A0A0F9JZL6"/>
<comment type="caution">
    <text evidence="1">The sequence shown here is derived from an EMBL/GenBank/DDBJ whole genome shotgun (WGS) entry which is preliminary data.</text>
</comment>
<proteinExistence type="predicted"/>
<evidence type="ECO:0000313" key="1">
    <source>
        <dbReference type="EMBL" id="KKM15338.1"/>
    </source>
</evidence>
<sequence>MGIVGSKEITKKIFLETLCNSSIDPSLSDDKHEFLIVFQQIPIRIKVFLAVRLEDLIYDFNKIKQLDVLILTLDLHELDSINYYNKALIQEFNDALSFQGLSVLVGMNIEQIFNKATLKNSRISRFHMEKLTKDLNMIYCFEIYNNSKDITEIYDKILNEFIFRFQYSNHDLFEKAKVYGKLLLK</sequence>
<organism evidence="1">
    <name type="scientific">marine sediment metagenome</name>
    <dbReference type="NCBI Taxonomy" id="412755"/>
    <lineage>
        <taxon>unclassified sequences</taxon>
        <taxon>metagenomes</taxon>
        <taxon>ecological metagenomes</taxon>
    </lineage>
</organism>
<name>A0A0F9JZL6_9ZZZZ</name>
<gene>
    <name evidence="1" type="ORF">LCGC14_1697120</name>
</gene>
<accession>A0A0F9JZL6</accession>
<dbReference type="EMBL" id="LAZR01014931">
    <property type="protein sequence ID" value="KKM15338.1"/>
    <property type="molecule type" value="Genomic_DNA"/>
</dbReference>
<reference evidence="1" key="1">
    <citation type="journal article" date="2015" name="Nature">
        <title>Complex archaea that bridge the gap between prokaryotes and eukaryotes.</title>
        <authorList>
            <person name="Spang A."/>
            <person name="Saw J.H."/>
            <person name="Jorgensen S.L."/>
            <person name="Zaremba-Niedzwiedzka K."/>
            <person name="Martijn J."/>
            <person name="Lind A.E."/>
            <person name="van Eijk R."/>
            <person name="Schleper C."/>
            <person name="Guy L."/>
            <person name="Ettema T.J."/>
        </authorList>
    </citation>
    <scope>NUCLEOTIDE SEQUENCE</scope>
</reference>